<organism evidence="1 2">
    <name type="scientific">Candidatus Sungbacteria bacterium RIFCSPHIGHO2_02_FULL_51_29</name>
    <dbReference type="NCBI Taxonomy" id="1802273"/>
    <lineage>
        <taxon>Bacteria</taxon>
        <taxon>Candidatus Sungiibacteriota</taxon>
    </lineage>
</organism>
<evidence type="ECO:0000313" key="1">
    <source>
        <dbReference type="EMBL" id="OHA01293.1"/>
    </source>
</evidence>
<sequence length="471" mass="52885">MRKILSFFTFSGKAFLLILLLIVGWTFVNVSNLFKGGKSQKGDDVTGLFLPDDAHADATTTSCIVTTCPHVAVFDGHAFKIENDFFQKSFHTDYSVARSRYERGEMPPDLLRFGAVPRMRDGRIALQLQEIEPEESFIDKVQLMRVIHSMTSEIIPSNVSGKLYAFERADLEHTTALPSRAVLNAVSDVVTLFSDKKSFWNANDEQDPARFFKPKDEIEFTFQGLSPNEPALLVVQSFFRDWMIGEASRRSFLPSFVYSATAFRVGALVFGLVYLLSGRKHGGDLLSLAPLFMGSGSESAQCSILFYHQDASGRYALTTVHKSRDWRYGTEVIELPHEAVQENGTMKVKAVFTRKHKLNFIGAVQNAQEAPCVTEELAPLRAASSRLGDVFPELSENGRYVHMIPGDTVDVDFEDPQTPLRAKQQETYLMRSSGFYTALRPEYKKIAGNWSARISDEAREHYRDLASSVHA</sequence>
<evidence type="ECO:0000313" key="2">
    <source>
        <dbReference type="Proteomes" id="UP000177811"/>
    </source>
</evidence>
<protein>
    <submittedName>
        <fullName evidence="1">Uncharacterized protein</fullName>
    </submittedName>
</protein>
<comment type="caution">
    <text evidence="1">The sequence shown here is derived from an EMBL/GenBank/DDBJ whole genome shotgun (WGS) entry which is preliminary data.</text>
</comment>
<gene>
    <name evidence="1" type="ORF">A3C16_01990</name>
</gene>
<name>A0A1G2KPI2_9BACT</name>
<dbReference type="AlphaFoldDB" id="A0A1G2KPI2"/>
<accession>A0A1G2KPI2</accession>
<proteinExistence type="predicted"/>
<dbReference type="EMBL" id="MHQL01000066">
    <property type="protein sequence ID" value="OHA01293.1"/>
    <property type="molecule type" value="Genomic_DNA"/>
</dbReference>
<reference evidence="1 2" key="1">
    <citation type="journal article" date="2016" name="Nat. Commun.">
        <title>Thousands of microbial genomes shed light on interconnected biogeochemical processes in an aquifer system.</title>
        <authorList>
            <person name="Anantharaman K."/>
            <person name="Brown C.T."/>
            <person name="Hug L.A."/>
            <person name="Sharon I."/>
            <person name="Castelle C.J."/>
            <person name="Probst A.J."/>
            <person name="Thomas B.C."/>
            <person name="Singh A."/>
            <person name="Wilkins M.J."/>
            <person name="Karaoz U."/>
            <person name="Brodie E.L."/>
            <person name="Williams K.H."/>
            <person name="Hubbard S.S."/>
            <person name="Banfield J.F."/>
        </authorList>
    </citation>
    <scope>NUCLEOTIDE SEQUENCE [LARGE SCALE GENOMIC DNA]</scope>
</reference>
<dbReference type="Proteomes" id="UP000177811">
    <property type="component" value="Unassembled WGS sequence"/>
</dbReference>